<evidence type="ECO:0000313" key="2">
    <source>
        <dbReference type="EMBL" id="KAK1266001.1"/>
    </source>
</evidence>
<proteinExistence type="predicted"/>
<reference evidence="2" key="1">
    <citation type="journal article" date="2023" name="Nat. Commun.">
        <title>Diploid and tetraploid genomes of Acorus and the evolution of monocots.</title>
        <authorList>
            <person name="Ma L."/>
            <person name="Liu K.W."/>
            <person name="Li Z."/>
            <person name="Hsiao Y.Y."/>
            <person name="Qi Y."/>
            <person name="Fu T."/>
            <person name="Tang G.D."/>
            <person name="Zhang D."/>
            <person name="Sun W.H."/>
            <person name="Liu D.K."/>
            <person name="Li Y."/>
            <person name="Chen G.Z."/>
            <person name="Liu X.D."/>
            <person name="Liao X.Y."/>
            <person name="Jiang Y.T."/>
            <person name="Yu X."/>
            <person name="Hao Y."/>
            <person name="Huang J."/>
            <person name="Zhao X.W."/>
            <person name="Ke S."/>
            <person name="Chen Y.Y."/>
            <person name="Wu W.L."/>
            <person name="Hsu J.L."/>
            <person name="Lin Y.F."/>
            <person name="Huang M.D."/>
            <person name="Li C.Y."/>
            <person name="Huang L."/>
            <person name="Wang Z.W."/>
            <person name="Zhao X."/>
            <person name="Zhong W.Y."/>
            <person name="Peng D.H."/>
            <person name="Ahmad S."/>
            <person name="Lan S."/>
            <person name="Zhang J.S."/>
            <person name="Tsai W.C."/>
            <person name="Van de Peer Y."/>
            <person name="Liu Z.J."/>
        </authorList>
    </citation>
    <scope>NUCLEOTIDE SEQUENCE</scope>
    <source>
        <strain evidence="2">SCP</strain>
    </source>
</reference>
<evidence type="ECO:0000313" key="3">
    <source>
        <dbReference type="Proteomes" id="UP001179952"/>
    </source>
</evidence>
<dbReference type="Pfam" id="PF13966">
    <property type="entry name" value="zf-RVT"/>
    <property type="match status" value="1"/>
</dbReference>
<dbReference type="PANTHER" id="PTHR36617">
    <property type="entry name" value="PROTEIN, PUTATIVE-RELATED"/>
    <property type="match status" value="1"/>
</dbReference>
<dbReference type="EMBL" id="JAUJYN010000007">
    <property type="protein sequence ID" value="KAK1266001.1"/>
    <property type="molecule type" value="Genomic_DNA"/>
</dbReference>
<gene>
    <name evidence="2" type="ORF">QJS04_geneDACA000727</name>
</gene>
<sequence>MIFWWFGGLFEGHLVGLGSVETIRFWEDVWLGEAPLRFRFPSIFQIAVVREGLACLFWQGRGDSGYWEMRVRKNLNDDEVDDYLNLLEELHGAQVEGARADNIVWKPTLATGFSVKSGYSWVRRDQIGLPNLAQKHKVCGCKVPLKVRAFIWIFYQGKVLTKSYVARWAPEVDRRCALCGLDDESVEHLFLFCPMVREVWGRMAAVGGLGGPFNSLEELWAAGRRLCSAGDRSVQAKVSQSYIPTVIWSIWLTRNHSVFRGSIPYVENIWELAMRCVVDWGCFCAGASSINIMGGSFIIGM</sequence>
<evidence type="ECO:0000259" key="1">
    <source>
        <dbReference type="Pfam" id="PF13966"/>
    </source>
</evidence>
<accession>A0AAV9AQ21</accession>
<protein>
    <recommendedName>
        <fullName evidence="1">Reverse transcriptase zinc-binding domain-containing protein</fullName>
    </recommendedName>
</protein>
<dbReference type="PANTHER" id="PTHR36617:SF15">
    <property type="entry name" value="REVERSE TRANSCRIPTASE ZINC-BINDING DOMAIN-CONTAINING PROTEIN"/>
    <property type="match status" value="1"/>
</dbReference>
<dbReference type="AlphaFoldDB" id="A0AAV9AQ21"/>
<reference evidence="2" key="2">
    <citation type="submission" date="2023-06" db="EMBL/GenBank/DDBJ databases">
        <authorList>
            <person name="Ma L."/>
            <person name="Liu K.-W."/>
            <person name="Li Z."/>
            <person name="Hsiao Y.-Y."/>
            <person name="Qi Y."/>
            <person name="Fu T."/>
            <person name="Tang G."/>
            <person name="Zhang D."/>
            <person name="Sun W.-H."/>
            <person name="Liu D.-K."/>
            <person name="Li Y."/>
            <person name="Chen G.-Z."/>
            <person name="Liu X.-D."/>
            <person name="Liao X.-Y."/>
            <person name="Jiang Y.-T."/>
            <person name="Yu X."/>
            <person name="Hao Y."/>
            <person name="Huang J."/>
            <person name="Zhao X.-W."/>
            <person name="Ke S."/>
            <person name="Chen Y.-Y."/>
            <person name="Wu W.-L."/>
            <person name="Hsu J.-L."/>
            <person name="Lin Y.-F."/>
            <person name="Huang M.-D."/>
            <person name="Li C.-Y."/>
            <person name="Huang L."/>
            <person name="Wang Z.-W."/>
            <person name="Zhao X."/>
            <person name="Zhong W.-Y."/>
            <person name="Peng D.-H."/>
            <person name="Ahmad S."/>
            <person name="Lan S."/>
            <person name="Zhang J.-S."/>
            <person name="Tsai W.-C."/>
            <person name="Van De Peer Y."/>
            <person name="Liu Z.-J."/>
        </authorList>
    </citation>
    <scope>NUCLEOTIDE SEQUENCE</scope>
    <source>
        <strain evidence="2">SCP</strain>
        <tissue evidence="2">Leaves</tissue>
    </source>
</reference>
<dbReference type="Proteomes" id="UP001179952">
    <property type="component" value="Unassembled WGS sequence"/>
</dbReference>
<feature type="domain" description="Reverse transcriptase zinc-binding" evidence="1">
    <location>
        <begin position="113"/>
        <end position="200"/>
    </location>
</feature>
<dbReference type="InterPro" id="IPR026960">
    <property type="entry name" value="RVT-Znf"/>
</dbReference>
<keyword evidence="3" id="KW-1185">Reference proteome</keyword>
<name>A0AAV9AQ21_ACOGR</name>
<comment type="caution">
    <text evidence="2">The sequence shown here is derived from an EMBL/GenBank/DDBJ whole genome shotgun (WGS) entry which is preliminary data.</text>
</comment>
<organism evidence="2 3">
    <name type="scientific">Acorus gramineus</name>
    <name type="common">Dwarf sweet flag</name>
    <dbReference type="NCBI Taxonomy" id="55184"/>
    <lineage>
        <taxon>Eukaryota</taxon>
        <taxon>Viridiplantae</taxon>
        <taxon>Streptophyta</taxon>
        <taxon>Embryophyta</taxon>
        <taxon>Tracheophyta</taxon>
        <taxon>Spermatophyta</taxon>
        <taxon>Magnoliopsida</taxon>
        <taxon>Liliopsida</taxon>
        <taxon>Acoraceae</taxon>
        <taxon>Acorus</taxon>
    </lineage>
</organism>